<dbReference type="RefSeq" id="WP_097151676.1">
    <property type="nucleotide sequence ID" value="NZ_OBEL01000001.1"/>
</dbReference>
<sequence length="170" mass="19639">MEFKYFRKPSNFAFRTDTPKGCSICGMQGIWFDGSGFSGTKDIECVCEQCLTSGKLKELEIETNIVREYGNEDADEIVFATPSLPTWQDCVWPCIDERFLVFERIASKQDFANKDEFKSAHLPEVDAITDFDFLWDTLPDQQLKNYQEGGDISVYLFSNGDKKYWLWDAN</sequence>
<dbReference type="OrthoDB" id="6399109at2"/>
<dbReference type="AlphaFoldDB" id="A0A285NB98"/>
<gene>
    <name evidence="2" type="ORF">SAMN06265368_0341</name>
</gene>
<keyword evidence="3" id="KW-1185">Reference proteome</keyword>
<evidence type="ECO:0000256" key="1">
    <source>
        <dbReference type="ARBA" id="ARBA00008525"/>
    </source>
</evidence>
<organism evidence="2 3">
    <name type="scientific">Cohaesibacter gelatinilyticus</name>
    <dbReference type="NCBI Taxonomy" id="372072"/>
    <lineage>
        <taxon>Bacteria</taxon>
        <taxon>Pseudomonadati</taxon>
        <taxon>Pseudomonadota</taxon>
        <taxon>Alphaproteobacteria</taxon>
        <taxon>Hyphomicrobiales</taxon>
        <taxon>Cohaesibacteraceae</taxon>
    </lineage>
</organism>
<dbReference type="Proteomes" id="UP000219439">
    <property type="component" value="Unassembled WGS sequence"/>
</dbReference>
<dbReference type="InterPro" id="IPR005363">
    <property type="entry name" value="UPF0167"/>
</dbReference>
<comment type="similarity">
    <text evidence="1">Belongs to the UPF0167 family.</text>
</comment>
<dbReference type="EMBL" id="OBEL01000001">
    <property type="protein sequence ID" value="SNZ06207.1"/>
    <property type="molecule type" value="Genomic_DNA"/>
</dbReference>
<evidence type="ECO:0000313" key="2">
    <source>
        <dbReference type="EMBL" id="SNZ06207.1"/>
    </source>
</evidence>
<evidence type="ECO:0000313" key="3">
    <source>
        <dbReference type="Proteomes" id="UP000219439"/>
    </source>
</evidence>
<name>A0A285NB98_9HYPH</name>
<reference evidence="2 3" key="1">
    <citation type="submission" date="2017-09" db="EMBL/GenBank/DDBJ databases">
        <authorList>
            <person name="Ehlers B."/>
            <person name="Leendertz F.H."/>
        </authorList>
    </citation>
    <scope>NUCLEOTIDE SEQUENCE [LARGE SCALE GENOMIC DNA]</scope>
    <source>
        <strain evidence="2 3">DSM 18289</strain>
    </source>
</reference>
<protein>
    <submittedName>
        <fullName evidence="2">Uncharacterized protein family (UPF0167)</fullName>
    </submittedName>
</protein>
<dbReference type="Pfam" id="PF03691">
    <property type="entry name" value="UPF0167"/>
    <property type="match status" value="1"/>
</dbReference>
<accession>A0A285NB98</accession>
<proteinExistence type="inferred from homology"/>